<accession>A0A4P6YQV5</accession>
<evidence type="ECO:0000313" key="2">
    <source>
        <dbReference type="EMBL" id="QBO34989.1"/>
    </source>
</evidence>
<dbReference type="EMBL" id="CP037940">
    <property type="protein sequence ID" value="QBO34989.1"/>
    <property type="molecule type" value="Genomic_DNA"/>
</dbReference>
<dbReference type="RefSeq" id="WP_133362069.1">
    <property type="nucleotide sequence ID" value="NZ_CP037940.1"/>
</dbReference>
<sequence length="106" mass="12166">MEQETVHTNYRSVPKAQFNPSETYSKSVAERNNDMDKVNEEYDEYRELKKDAYRTISTSSADDFTDDFLIDQLSKPLPEFGEDVETDFVEMTDVTDSTKAFGLAGE</sequence>
<name>A0A4P6YQV5_9LACO</name>
<feature type="compositionally biased region" description="Polar residues" evidence="1">
    <location>
        <begin position="1"/>
        <end position="11"/>
    </location>
</feature>
<evidence type="ECO:0000256" key="1">
    <source>
        <dbReference type="SAM" id="MobiDB-lite"/>
    </source>
</evidence>
<proteinExistence type="predicted"/>
<evidence type="ECO:0000313" key="3">
    <source>
        <dbReference type="Proteomes" id="UP000292886"/>
    </source>
</evidence>
<gene>
    <name evidence="2" type="ORF">EQG49_00270</name>
</gene>
<organism evidence="2 3">
    <name type="scientific">Periweissella cryptocerci</name>
    <dbReference type="NCBI Taxonomy" id="2506420"/>
    <lineage>
        <taxon>Bacteria</taxon>
        <taxon>Bacillati</taxon>
        <taxon>Bacillota</taxon>
        <taxon>Bacilli</taxon>
        <taxon>Lactobacillales</taxon>
        <taxon>Lactobacillaceae</taxon>
        <taxon>Periweissella</taxon>
    </lineage>
</organism>
<dbReference type="KEGG" id="wei:EQG49_00270"/>
<dbReference type="Proteomes" id="UP000292886">
    <property type="component" value="Chromosome"/>
</dbReference>
<dbReference type="AlphaFoldDB" id="A0A4P6YQV5"/>
<reference evidence="3" key="1">
    <citation type="submission" date="2019-03" db="EMBL/GenBank/DDBJ databases">
        <title>Weissella sp. 26KH-42 Genome sequencing.</title>
        <authorList>
            <person name="Heo J."/>
            <person name="Kim S.-J."/>
            <person name="Kim J.-S."/>
            <person name="Hong S.-B."/>
            <person name="Kwon S.-W."/>
        </authorList>
    </citation>
    <scope>NUCLEOTIDE SEQUENCE [LARGE SCALE GENOMIC DNA]</scope>
    <source>
        <strain evidence="3">26KH-42</strain>
    </source>
</reference>
<feature type="region of interest" description="Disordered" evidence="1">
    <location>
        <begin position="1"/>
        <end position="36"/>
    </location>
</feature>
<protein>
    <submittedName>
        <fullName evidence="2">Uncharacterized protein</fullName>
    </submittedName>
</protein>
<keyword evidence="3" id="KW-1185">Reference proteome</keyword>